<dbReference type="Proteomes" id="UP000594261">
    <property type="component" value="Chromosome 11"/>
</dbReference>
<dbReference type="RefSeq" id="XP_030944882.1">
    <property type="nucleotide sequence ID" value="XM_031089022.1"/>
</dbReference>
<dbReference type="InterPro" id="IPR014830">
    <property type="entry name" value="Glycolipid_transfer_prot_dom"/>
</dbReference>
<keyword evidence="2" id="KW-0813">Transport</keyword>
<dbReference type="KEGG" id="qlo:115969392"/>
<dbReference type="Gene3D" id="1.10.3520.10">
    <property type="entry name" value="Glycolipid transfer protein"/>
    <property type="match status" value="1"/>
</dbReference>
<protein>
    <recommendedName>
        <fullName evidence="4">Glycolipid transfer protein domain-containing protein</fullName>
    </recommendedName>
</protein>
<keyword evidence="3" id="KW-0445">Lipid transport</keyword>
<evidence type="ECO:0000256" key="1">
    <source>
        <dbReference type="ARBA" id="ARBA00007148"/>
    </source>
</evidence>
<dbReference type="PANTHER" id="PTHR10219">
    <property type="entry name" value="GLYCOLIPID TRANSFER PROTEIN-RELATED"/>
    <property type="match status" value="1"/>
</dbReference>
<evidence type="ECO:0000259" key="4">
    <source>
        <dbReference type="Pfam" id="PF08718"/>
    </source>
</evidence>
<dbReference type="OMA" id="NCAKSSN"/>
<evidence type="ECO:0000313" key="5">
    <source>
        <dbReference type="EnsemblPlants" id="QL11p008863:mrna"/>
    </source>
</evidence>
<dbReference type="AlphaFoldDB" id="A0A7N2RCX1"/>
<dbReference type="EnsemblPlants" id="QL11p008863:mrna">
    <property type="protein sequence ID" value="QL11p008863:mrna"/>
    <property type="gene ID" value="QL11p008863"/>
</dbReference>
<sequence>MAARDNPLRKLADAIEGLSSTVNSENPHLKISDVVQFGRLSTPSIFFLGIAFKFADLELQSKVDNLEEASKTYDTVQALLEGETENGSAKNTGSHCRNLVRLKRVIDLVRVMLEQVLASGGNSLVEPFTAAYEQVFAPYHGWTVKKAVIAALEELPSKDLLFTLLNEDDDSVKEPMQKYITASKAVLQYVDNIFLSTETGAELLKMI</sequence>
<evidence type="ECO:0000256" key="2">
    <source>
        <dbReference type="ARBA" id="ARBA00022448"/>
    </source>
</evidence>
<dbReference type="Pfam" id="PF08718">
    <property type="entry name" value="GLTP"/>
    <property type="match status" value="1"/>
</dbReference>
<dbReference type="GO" id="GO:0016020">
    <property type="term" value="C:membrane"/>
    <property type="evidence" value="ECO:0007669"/>
    <property type="project" value="TreeGrafter"/>
</dbReference>
<comment type="similarity">
    <text evidence="1">Belongs to the GLTP family.</text>
</comment>
<reference evidence="5" key="2">
    <citation type="submission" date="2021-01" db="UniProtKB">
        <authorList>
            <consortium name="EnsemblPlants"/>
        </authorList>
    </citation>
    <scope>IDENTIFICATION</scope>
</reference>
<dbReference type="OrthoDB" id="1579307at2759"/>
<reference evidence="5 6" key="1">
    <citation type="journal article" date="2016" name="G3 (Bethesda)">
        <title>First Draft Assembly and Annotation of the Genome of a California Endemic Oak Quercus lobata Nee (Fagaceae).</title>
        <authorList>
            <person name="Sork V.L."/>
            <person name="Fitz-Gibbon S.T."/>
            <person name="Puiu D."/>
            <person name="Crepeau M."/>
            <person name="Gugger P.F."/>
            <person name="Sherman R."/>
            <person name="Stevens K."/>
            <person name="Langley C.H."/>
            <person name="Pellegrini M."/>
            <person name="Salzberg S.L."/>
        </authorList>
    </citation>
    <scope>NUCLEOTIDE SEQUENCE [LARGE SCALE GENOMIC DNA]</scope>
    <source>
        <strain evidence="5 6">cv. SW786</strain>
    </source>
</reference>
<dbReference type="Gramene" id="QL11p008863:mrna">
    <property type="protein sequence ID" value="QL11p008863:mrna"/>
    <property type="gene ID" value="QL11p008863"/>
</dbReference>
<gene>
    <name evidence="5" type="primary">LOC115969392</name>
</gene>
<dbReference type="EMBL" id="LRBV02000011">
    <property type="status" value="NOT_ANNOTATED_CDS"/>
    <property type="molecule type" value="Genomic_DNA"/>
</dbReference>
<dbReference type="InParanoid" id="A0A7N2RCX1"/>
<dbReference type="FunFam" id="1.10.3520.10:FF:000005">
    <property type="entry name" value="Accelerated cell death 11"/>
    <property type="match status" value="1"/>
</dbReference>
<proteinExistence type="inferred from homology"/>
<dbReference type="GO" id="GO:0005829">
    <property type="term" value="C:cytosol"/>
    <property type="evidence" value="ECO:0007669"/>
    <property type="project" value="TreeGrafter"/>
</dbReference>
<dbReference type="GO" id="GO:1902387">
    <property type="term" value="F:ceramide 1-phosphate binding"/>
    <property type="evidence" value="ECO:0007669"/>
    <property type="project" value="TreeGrafter"/>
</dbReference>
<evidence type="ECO:0000313" key="6">
    <source>
        <dbReference type="Proteomes" id="UP000594261"/>
    </source>
</evidence>
<organism evidence="5 6">
    <name type="scientific">Quercus lobata</name>
    <name type="common">Valley oak</name>
    <dbReference type="NCBI Taxonomy" id="97700"/>
    <lineage>
        <taxon>Eukaryota</taxon>
        <taxon>Viridiplantae</taxon>
        <taxon>Streptophyta</taxon>
        <taxon>Embryophyta</taxon>
        <taxon>Tracheophyta</taxon>
        <taxon>Spermatophyta</taxon>
        <taxon>Magnoliopsida</taxon>
        <taxon>eudicotyledons</taxon>
        <taxon>Gunneridae</taxon>
        <taxon>Pentapetalae</taxon>
        <taxon>rosids</taxon>
        <taxon>fabids</taxon>
        <taxon>Fagales</taxon>
        <taxon>Fagaceae</taxon>
        <taxon>Quercus</taxon>
    </lineage>
</organism>
<name>A0A7N2RCX1_QUELO</name>
<feature type="domain" description="Glycolipid transfer protein" evidence="4">
    <location>
        <begin position="47"/>
        <end position="166"/>
    </location>
</feature>
<dbReference type="GeneID" id="115969392"/>
<accession>A0A7N2RCX1</accession>
<dbReference type="PANTHER" id="PTHR10219:SF43">
    <property type="entry name" value="GLYCOLIPID TRANSFER PROTEIN DOMAIN-CONTAINING PROTEIN"/>
    <property type="match status" value="1"/>
</dbReference>
<evidence type="ECO:0000256" key="3">
    <source>
        <dbReference type="ARBA" id="ARBA00023055"/>
    </source>
</evidence>
<dbReference type="InterPro" id="IPR036497">
    <property type="entry name" value="GLTP_sf"/>
</dbReference>
<dbReference type="GO" id="GO:1902388">
    <property type="term" value="F:ceramide 1-phosphate transfer activity"/>
    <property type="evidence" value="ECO:0007669"/>
    <property type="project" value="TreeGrafter"/>
</dbReference>
<keyword evidence="6" id="KW-1185">Reference proteome</keyword>
<dbReference type="SUPFAM" id="SSF110004">
    <property type="entry name" value="Glycolipid transfer protein, GLTP"/>
    <property type="match status" value="1"/>
</dbReference>